<keyword evidence="2" id="KW-0808">Transferase</keyword>
<dbReference type="InterPro" id="IPR016181">
    <property type="entry name" value="Acyl_CoA_acyltransferase"/>
</dbReference>
<dbReference type="Pfam" id="PF13302">
    <property type="entry name" value="Acetyltransf_3"/>
    <property type="match status" value="1"/>
</dbReference>
<evidence type="ECO:0000259" key="1">
    <source>
        <dbReference type="PROSITE" id="PS51186"/>
    </source>
</evidence>
<dbReference type="SUPFAM" id="SSF55729">
    <property type="entry name" value="Acyl-CoA N-acyltransferases (Nat)"/>
    <property type="match status" value="1"/>
</dbReference>
<dbReference type="RefSeq" id="WP_089223280.1">
    <property type="nucleotide sequence ID" value="NZ_FZOF01000004.1"/>
</dbReference>
<dbReference type="EMBL" id="FZOF01000004">
    <property type="protein sequence ID" value="SNS22449.1"/>
    <property type="molecule type" value="Genomic_DNA"/>
</dbReference>
<reference evidence="2 3" key="1">
    <citation type="submission" date="2017-06" db="EMBL/GenBank/DDBJ databases">
        <authorList>
            <person name="Kim H.J."/>
            <person name="Triplett B.A."/>
        </authorList>
    </citation>
    <scope>NUCLEOTIDE SEQUENCE [LARGE SCALE GENOMIC DNA]</scope>
    <source>
        <strain evidence="2 3">CGMCC 4.1858</strain>
    </source>
</reference>
<gene>
    <name evidence="2" type="ORF">SAMN05216252_104165</name>
</gene>
<dbReference type="GO" id="GO:0016747">
    <property type="term" value="F:acyltransferase activity, transferring groups other than amino-acyl groups"/>
    <property type="evidence" value="ECO:0007669"/>
    <property type="project" value="InterPro"/>
</dbReference>
<protein>
    <submittedName>
        <fullName evidence="2">Protein N-acetyltransferase, RimJ/RimL family</fullName>
    </submittedName>
</protein>
<dbReference type="AlphaFoldDB" id="A0A239CR92"/>
<proteinExistence type="predicted"/>
<name>A0A239CR92_9ACTN</name>
<dbReference type="InterPro" id="IPR051531">
    <property type="entry name" value="N-acetyltransferase"/>
</dbReference>
<keyword evidence="3" id="KW-1185">Reference proteome</keyword>
<evidence type="ECO:0000313" key="2">
    <source>
        <dbReference type="EMBL" id="SNS22449.1"/>
    </source>
</evidence>
<dbReference type="Gene3D" id="3.40.630.30">
    <property type="match status" value="1"/>
</dbReference>
<dbReference type="OrthoDB" id="4403558at2"/>
<organism evidence="2 3">
    <name type="scientific">Actinacidiphila glaucinigra</name>
    <dbReference type="NCBI Taxonomy" id="235986"/>
    <lineage>
        <taxon>Bacteria</taxon>
        <taxon>Bacillati</taxon>
        <taxon>Actinomycetota</taxon>
        <taxon>Actinomycetes</taxon>
        <taxon>Kitasatosporales</taxon>
        <taxon>Streptomycetaceae</taxon>
        <taxon>Actinacidiphila</taxon>
    </lineage>
</organism>
<evidence type="ECO:0000313" key="3">
    <source>
        <dbReference type="Proteomes" id="UP000198280"/>
    </source>
</evidence>
<dbReference type="Proteomes" id="UP000198280">
    <property type="component" value="Unassembled WGS sequence"/>
</dbReference>
<dbReference type="PROSITE" id="PS51186">
    <property type="entry name" value="GNAT"/>
    <property type="match status" value="1"/>
</dbReference>
<dbReference type="PANTHER" id="PTHR43792">
    <property type="entry name" value="GNAT FAMILY, PUTATIVE (AFU_ORTHOLOGUE AFUA_3G00765)-RELATED-RELATED"/>
    <property type="match status" value="1"/>
</dbReference>
<dbReference type="InterPro" id="IPR000182">
    <property type="entry name" value="GNAT_dom"/>
</dbReference>
<accession>A0A239CR92</accession>
<sequence>MTPPARPCAPEAITTPRLVLEPLRVDHAREMADVLCDPGLHEFTGGTPYDAPGLRARYTRLVAGSGDPAVSWWNWVVRLRAEDRLTGTVQATVAWDTPDGTVAEVAWVTGVPWQGRGIATEAAVALVARLAALPVDRVVAHVHPGHVASRSVAAAAGLTPTSVVVDGEVRWQRDVTRPGGAQGG</sequence>
<feature type="domain" description="N-acetyltransferase" evidence="1">
    <location>
        <begin position="18"/>
        <end position="176"/>
    </location>
</feature>